<proteinExistence type="predicted"/>
<protein>
    <submittedName>
        <fullName evidence="2">Pentatricopeptide repeat-containing protein isoform 1</fullName>
    </submittedName>
</protein>
<dbReference type="PROSITE" id="PS51375">
    <property type="entry name" value="PPR"/>
    <property type="match status" value="1"/>
</dbReference>
<evidence type="ECO:0000313" key="2">
    <source>
        <dbReference type="EMBL" id="TNN11272.1"/>
    </source>
</evidence>
<gene>
    <name evidence="2" type="ORF">EWB00_004742</name>
</gene>
<keyword evidence="3" id="KW-1185">Reference proteome</keyword>
<dbReference type="AlphaFoldDB" id="A0A4Z2D458"/>
<dbReference type="PANTHER" id="PTHR47939">
    <property type="entry name" value="MEMBRANE-ASSOCIATED SALT-INDUCIBLE PROTEIN-LIKE"/>
    <property type="match status" value="1"/>
</dbReference>
<accession>A0A4Z2D458</accession>
<dbReference type="InterPro" id="IPR050667">
    <property type="entry name" value="PPR-containing_protein"/>
</dbReference>
<dbReference type="OrthoDB" id="185373at2759"/>
<organism evidence="2 3">
    <name type="scientific">Schistosoma japonicum</name>
    <name type="common">Blood fluke</name>
    <dbReference type="NCBI Taxonomy" id="6182"/>
    <lineage>
        <taxon>Eukaryota</taxon>
        <taxon>Metazoa</taxon>
        <taxon>Spiralia</taxon>
        <taxon>Lophotrochozoa</taxon>
        <taxon>Platyhelminthes</taxon>
        <taxon>Trematoda</taxon>
        <taxon>Digenea</taxon>
        <taxon>Strigeidida</taxon>
        <taxon>Schistosomatoidea</taxon>
        <taxon>Schistosomatidae</taxon>
        <taxon>Schistosoma</taxon>
    </lineage>
</organism>
<dbReference type="InterPro" id="IPR011990">
    <property type="entry name" value="TPR-like_helical_dom_sf"/>
</dbReference>
<reference evidence="2 3" key="1">
    <citation type="submission" date="2019-03" db="EMBL/GenBank/DDBJ databases">
        <title>An improved genome assembly of the fluke Schistosoma japonicum.</title>
        <authorList>
            <person name="Hu W."/>
            <person name="Luo F."/>
            <person name="Yin M."/>
            <person name="Mo X."/>
            <person name="Sun C."/>
            <person name="Wu Q."/>
            <person name="Zhu B."/>
            <person name="Xiang M."/>
            <person name="Wang J."/>
            <person name="Wang Y."/>
            <person name="Zhang T."/>
            <person name="Xu B."/>
            <person name="Zheng H."/>
            <person name="Feng Z."/>
        </authorList>
    </citation>
    <scope>NUCLEOTIDE SEQUENCE [LARGE SCALE GENOMIC DNA]</scope>
    <source>
        <strain evidence="2">HuSjv2</strain>
        <tissue evidence="2">Worms</tissue>
    </source>
</reference>
<dbReference type="PANTHER" id="PTHR47939:SF1">
    <property type="entry name" value="OS04G0684500 PROTEIN"/>
    <property type="match status" value="1"/>
</dbReference>
<dbReference type="Pfam" id="PF13812">
    <property type="entry name" value="PPR_3"/>
    <property type="match status" value="1"/>
</dbReference>
<dbReference type="Proteomes" id="UP000311919">
    <property type="component" value="Unassembled WGS sequence"/>
</dbReference>
<name>A0A4Z2D458_SCHJA</name>
<dbReference type="InterPro" id="IPR002885">
    <property type="entry name" value="PPR_rpt"/>
</dbReference>
<sequence>MSGPLLRLAHRLVFCNRIVLGHLVSDKSIFCFNTRCFSSIEGAQQITRKPKFSGLVKTNDLERIEKFIRKQRIKGVLYNNEENANVVDGFWPKIIEAGDILLVEKYLDMRARLGLSMDLKKVLKDLKDVGLNPSIRVYASFIQQSCGIGDMKQTSYYLSAVRNAGLRPNPFIFTQVLHGYVKAGLPEEASSTQELLSQIGLWPSRYAYESLLTAYADIGDKESLLRTLDEAYTVLPSIKDRQGKPLDQKIPIAFLLDLYTRIVCSSPDTNSLCEEILTKISSVNGPLPLSFCIDTVKVLLAKGRPAAALEIFKMISFHRPEVLLESLPLYAIAGGLNAGALEPFLNAANLDNKQLLLLRNKFKLYFNRYGRPVNELASQFEACLKDNNVEGAIDILKKFSKSNNSLVISFVVPKLIHIGYSLMDLVNQIRNPEINEALAFGYVLNNLSSLEEDSDLKACLDNCLKLVNECRAKKLLPFSGAVRIGRFHVEKLMFSVLSVSDKSEIEKVTKSTAMHDVFGIFNHSLSKHGLYSLYNQIFEALLISKLHAFHNIPINTVIQLVAEVCAHQNVTFNHNDWLLPAIKDVGVSEDIIRRLSSDRSAIESPFSDINALLFGSQSIHMGSNSSEEPSVSQTGIQPTQKVSTTAESLVASQKIDPSDLENKLQLISDSWGRHKKVILLYNLVNLGADDLVERVLQFIPDNYRVTYEPLKKFALVIRSCLESVDAKLKAPENVKQIIQDLQSLSSNELFITMRGPHMDTLFRCWPADHISELISMTKKLSRFGFNSVSLQLAGVLINRGLSDKVSTLLENNETVPFTFLVGTLQNTLTEPAFLSTMEYVKTVDPNHIHNFVDHCLRNAALTSNDDDIFQLVRIVVSPPYGMDLLQVCIQPTLQVLYRRLKECKNLPKDILGAMVPISEKLNASTEKTSA</sequence>
<feature type="repeat" description="PPR" evidence="1">
    <location>
        <begin position="169"/>
        <end position="203"/>
    </location>
</feature>
<evidence type="ECO:0000313" key="3">
    <source>
        <dbReference type="Proteomes" id="UP000311919"/>
    </source>
</evidence>
<dbReference type="EMBL" id="SKCS01000305">
    <property type="protein sequence ID" value="TNN11272.1"/>
    <property type="molecule type" value="Genomic_DNA"/>
</dbReference>
<dbReference type="Gene3D" id="1.25.40.10">
    <property type="entry name" value="Tetratricopeptide repeat domain"/>
    <property type="match status" value="1"/>
</dbReference>
<comment type="caution">
    <text evidence="2">The sequence shown here is derived from an EMBL/GenBank/DDBJ whole genome shotgun (WGS) entry which is preliminary data.</text>
</comment>
<evidence type="ECO:0000256" key="1">
    <source>
        <dbReference type="PROSITE-ProRule" id="PRU00708"/>
    </source>
</evidence>
<dbReference type="STRING" id="6182.A0A4Z2D458"/>